<dbReference type="SUPFAM" id="SSF53474">
    <property type="entry name" value="alpha/beta-Hydrolases"/>
    <property type="match status" value="1"/>
</dbReference>
<evidence type="ECO:0000313" key="3">
    <source>
        <dbReference type="Proteomes" id="UP000707245"/>
    </source>
</evidence>
<dbReference type="PANTHER" id="PTHR46623:SF6">
    <property type="entry name" value="ALPHA_BETA-HYDROLASES SUPERFAMILY PROTEIN"/>
    <property type="match status" value="1"/>
</dbReference>
<dbReference type="InterPro" id="IPR002925">
    <property type="entry name" value="Dienelactn_hydro"/>
</dbReference>
<dbReference type="PANTHER" id="PTHR46623">
    <property type="entry name" value="CARBOXYMETHYLENEBUTENOLIDASE-RELATED"/>
    <property type="match status" value="1"/>
</dbReference>
<feature type="domain" description="Dienelactone hydrolase" evidence="1">
    <location>
        <begin position="4"/>
        <end position="174"/>
    </location>
</feature>
<organism evidence="2 3">
    <name type="scientific">Pseudoalteromonas prydzensis</name>
    <dbReference type="NCBI Taxonomy" id="182141"/>
    <lineage>
        <taxon>Bacteria</taxon>
        <taxon>Pseudomonadati</taxon>
        <taxon>Pseudomonadota</taxon>
        <taxon>Gammaproteobacteria</taxon>
        <taxon>Alteromonadales</taxon>
        <taxon>Pseudoalteromonadaceae</taxon>
        <taxon>Pseudoalteromonas</taxon>
    </lineage>
</organism>
<protein>
    <submittedName>
        <fullName evidence="2">Dienelactone hydrolase family protein</fullName>
    </submittedName>
</protein>
<accession>A0ABR9FI70</accession>
<gene>
    <name evidence="2" type="ORF">EI167_03425</name>
</gene>
<dbReference type="GO" id="GO:0016787">
    <property type="term" value="F:hydrolase activity"/>
    <property type="evidence" value="ECO:0007669"/>
    <property type="project" value="UniProtKB-KW"/>
</dbReference>
<evidence type="ECO:0000259" key="1">
    <source>
        <dbReference type="Pfam" id="PF01738"/>
    </source>
</evidence>
<sequence length="185" mass="20731">MQYIIVSDIFGRTAHLTHFARQLHGTSIVVDPYQGQLQAVKDEQQQYYAFMAKCGHDHYLKKLNIILSRVAKPTTLIGFSAGGAAAWRSQAAVKNPHIKKLVAFYPNQVCHHLDVVATMECEFIFAKQEAHFDVLAIATSLAQQANVTCQLVDHGHGFMNPLSNCFDSVAYQQYSEYLIAEKTIN</sequence>
<keyword evidence="3" id="KW-1185">Reference proteome</keyword>
<dbReference type="InterPro" id="IPR029058">
    <property type="entry name" value="AB_hydrolase_fold"/>
</dbReference>
<dbReference type="RefSeq" id="WP_192540719.1">
    <property type="nucleotide sequence ID" value="NZ_RRZA01000006.1"/>
</dbReference>
<dbReference type="Proteomes" id="UP000707245">
    <property type="component" value="Unassembled WGS sequence"/>
</dbReference>
<proteinExistence type="predicted"/>
<dbReference type="Pfam" id="PF01738">
    <property type="entry name" value="DLH"/>
    <property type="match status" value="1"/>
</dbReference>
<comment type="caution">
    <text evidence="2">The sequence shown here is derived from an EMBL/GenBank/DDBJ whole genome shotgun (WGS) entry which is preliminary data.</text>
</comment>
<name>A0ABR9FI70_9GAMM</name>
<dbReference type="InterPro" id="IPR051049">
    <property type="entry name" value="Dienelactone_hydrolase-like"/>
</dbReference>
<dbReference type="EMBL" id="RRZA01000006">
    <property type="protein sequence ID" value="MBE0456515.1"/>
    <property type="molecule type" value="Genomic_DNA"/>
</dbReference>
<reference evidence="2 3" key="1">
    <citation type="submission" date="2020-07" db="EMBL/GenBank/DDBJ databases">
        <title>Halophilic bacteria isolated from french cheeses.</title>
        <authorList>
            <person name="Kothe C.I."/>
            <person name="Farah-Kraiem B."/>
            <person name="Renault P."/>
            <person name="Dridi B."/>
        </authorList>
    </citation>
    <scope>NUCLEOTIDE SEQUENCE [LARGE SCALE GENOMIC DNA]</scope>
    <source>
        <strain evidence="2 3">FME14</strain>
    </source>
</reference>
<dbReference type="Gene3D" id="3.40.50.1820">
    <property type="entry name" value="alpha/beta hydrolase"/>
    <property type="match status" value="1"/>
</dbReference>
<keyword evidence="2" id="KW-0378">Hydrolase</keyword>
<evidence type="ECO:0000313" key="2">
    <source>
        <dbReference type="EMBL" id="MBE0456515.1"/>
    </source>
</evidence>